<reference evidence="2 3" key="2">
    <citation type="journal article" date="2019" name="G3 (Bethesda)">
        <title>Hybrid Assembly of the Genome of the Entomopathogenic Nematode Steinernema carpocapsae Identifies the X-Chromosome.</title>
        <authorList>
            <person name="Serra L."/>
            <person name="Macchietto M."/>
            <person name="Macias-Munoz A."/>
            <person name="McGill C.J."/>
            <person name="Rodriguez I.M."/>
            <person name="Rodriguez B."/>
            <person name="Murad R."/>
            <person name="Mortazavi A."/>
        </authorList>
    </citation>
    <scope>NUCLEOTIDE SEQUENCE [LARGE SCALE GENOMIC DNA]</scope>
    <source>
        <strain evidence="2 3">ALL</strain>
    </source>
</reference>
<dbReference type="EMBL" id="AZBU02000009">
    <property type="protein sequence ID" value="TKR64901.1"/>
    <property type="molecule type" value="Genomic_DNA"/>
</dbReference>
<name>A0A4U5M7K5_STECR</name>
<accession>A0A4U5M7K5</accession>
<evidence type="ECO:0000313" key="2">
    <source>
        <dbReference type="EMBL" id="TKR64901.1"/>
    </source>
</evidence>
<gene>
    <name evidence="2" type="ORF">L596_025376</name>
</gene>
<proteinExistence type="predicted"/>
<evidence type="ECO:0000256" key="1">
    <source>
        <dbReference type="SAM" id="SignalP"/>
    </source>
</evidence>
<comment type="caution">
    <text evidence="2">The sequence shown here is derived from an EMBL/GenBank/DDBJ whole genome shotgun (WGS) entry which is preliminary data.</text>
</comment>
<dbReference type="Proteomes" id="UP000298663">
    <property type="component" value="Unassembled WGS sequence"/>
</dbReference>
<feature type="signal peptide" evidence="1">
    <location>
        <begin position="1"/>
        <end position="17"/>
    </location>
</feature>
<reference evidence="2 3" key="1">
    <citation type="journal article" date="2015" name="Genome Biol.">
        <title>Comparative genomics of Steinernema reveals deeply conserved gene regulatory networks.</title>
        <authorList>
            <person name="Dillman A.R."/>
            <person name="Macchietto M."/>
            <person name="Porter C.F."/>
            <person name="Rogers A."/>
            <person name="Williams B."/>
            <person name="Antoshechkin I."/>
            <person name="Lee M.M."/>
            <person name="Goodwin Z."/>
            <person name="Lu X."/>
            <person name="Lewis E.E."/>
            <person name="Goodrich-Blair H."/>
            <person name="Stock S.P."/>
            <person name="Adams B.J."/>
            <person name="Sternberg P.W."/>
            <person name="Mortazavi A."/>
        </authorList>
    </citation>
    <scope>NUCLEOTIDE SEQUENCE [LARGE SCALE GENOMIC DNA]</scope>
    <source>
        <strain evidence="2 3">ALL</strain>
    </source>
</reference>
<organism evidence="2 3">
    <name type="scientific">Steinernema carpocapsae</name>
    <name type="common">Entomopathogenic nematode</name>
    <dbReference type="NCBI Taxonomy" id="34508"/>
    <lineage>
        <taxon>Eukaryota</taxon>
        <taxon>Metazoa</taxon>
        <taxon>Ecdysozoa</taxon>
        <taxon>Nematoda</taxon>
        <taxon>Chromadorea</taxon>
        <taxon>Rhabditida</taxon>
        <taxon>Tylenchina</taxon>
        <taxon>Panagrolaimomorpha</taxon>
        <taxon>Strongyloidoidea</taxon>
        <taxon>Steinernematidae</taxon>
        <taxon>Steinernema</taxon>
    </lineage>
</organism>
<keyword evidence="1" id="KW-0732">Signal</keyword>
<evidence type="ECO:0000313" key="3">
    <source>
        <dbReference type="Proteomes" id="UP000298663"/>
    </source>
</evidence>
<sequence>MRSFLLFLLALCTIIVAQPRITSPSPDCYWTDCLAPWDVDHACVKGYHVDRWEYCYVALKKQLCCPDKQEFVQDVKVDF</sequence>
<dbReference type="AlphaFoldDB" id="A0A4U5M7K5"/>
<keyword evidence="3" id="KW-1185">Reference proteome</keyword>
<protein>
    <submittedName>
        <fullName evidence="2">Uncharacterized protein</fullName>
    </submittedName>
</protein>
<feature type="chain" id="PRO_5020183003" evidence="1">
    <location>
        <begin position="18"/>
        <end position="79"/>
    </location>
</feature>